<dbReference type="PANTHER" id="PTHR43046">
    <property type="entry name" value="GDP-MANNOSE MANNOSYL HYDROLASE"/>
    <property type="match status" value="1"/>
</dbReference>
<comment type="cofactor">
    <cofactor evidence="1">
        <name>Mg(2+)</name>
        <dbReference type="ChEBI" id="CHEBI:18420"/>
    </cofactor>
</comment>
<keyword evidence="3 5" id="KW-0378">Hydrolase</keyword>
<gene>
    <name evidence="7" type="ORF">Afil01_36570</name>
</gene>
<name>A0A9W6SKV0_9ACTN</name>
<dbReference type="InterPro" id="IPR015797">
    <property type="entry name" value="NUDIX_hydrolase-like_dom_sf"/>
</dbReference>
<evidence type="ECO:0000256" key="5">
    <source>
        <dbReference type="RuleBase" id="RU003476"/>
    </source>
</evidence>
<comment type="caution">
    <text evidence="7">The sequence shown here is derived from an EMBL/GenBank/DDBJ whole genome shotgun (WGS) entry which is preliminary data.</text>
</comment>
<reference evidence="7" key="1">
    <citation type="submission" date="2023-03" db="EMBL/GenBank/DDBJ databases">
        <title>Actinorhabdospora filicis NBRC 111898.</title>
        <authorList>
            <person name="Ichikawa N."/>
            <person name="Sato H."/>
            <person name="Tonouchi N."/>
        </authorList>
    </citation>
    <scope>NUCLEOTIDE SEQUENCE</scope>
    <source>
        <strain evidence="7">NBRC 111898</strain>
    </source>
</reference>
<keyword evidence="8" id="KW-1185">Reference proteome</keyword>
<evidence type="ECO:0000256" key="2">
    <source>
        <dbReference type="ARBA" id="ARBA00005582"/>
    </source>
</evidence>
<dbReference type="PROSITE" id="PS00893">
    <property type="entry name" value="NUDIX_BOX"/>
    <property type="match status" value="1"/>
</dbReference>
<dbReference type="SUPFAM" id="SSF55811">
    <property type="entry name" value="Nudix"/>
    <property type="match status" value="1"/>
</dbReference>
<comment type="similarity">
    <text evidence="2 5">Belongs to the Nudix hydrolase family.</text>
</comment>
<evidence type="ECO:0000313" key="8">
    <source>
        <dbReference type="Proteomes" id="UP001165079"/>
    </source>
</evidence>
<dbReference type="EMBL" id="BSTX01000002">
    <property type="protein sequence ID" value="GLZ78850.1"/>
    <property type="molecule type" value="Genomic_DNA"/>
</dbReference>
<organism evidence="7 8">
    <name type="scientific">Actinorhabdospora filicis</name>
    <dbReference type="NCBI Taxonomy" id="1785913"/>
    <lineage>
        <taxon>Bacteria</taxon>
        <taxon>Bacillati</taxon>
        <taxon>Actinomycetota</taxon>
        <taxon>Actinomycetes</taxon>
        <taxon>Micromonosporales</taxon>
        <taxon>Micromonosporaceae</taxon>
        <taxon>Actinorhabdospora</taxon>
    </lineage>
</organism>
<dbReference type="Gene3D" id="3.90.79.10">
    <property type="entry name" value="Nucleoside Triphosphate Pyrophosphohydrolase"/>
    <property type="match status" value="1"/>
</dbReference>
<evidence type="ECO:0000256" key="1">
    <source>
        <dbReference type="ARBA" id="ARBA00001946"/>
    </source>
</evidence>
<dbReference type="InterPro" id="IPR020476">
    <property type="entry name" value="Nudix_hydrolase"/>
</dbReference>
<evidence type="ECO:0000256" key="3">
    <source>
        <dbReference type="ARBA" id="ARBA00022801"/>
    </source>
</evidence>
<dbReference type="Proteomes" id="UP001165079">
    <property type="component" value="Unassembled WGS sequence"/>
</dbReference>
<evidence type="ECO:0000259" key="6">
    <source>
        <dbReference type="PROSITE" id="PS51462"/>
    </source>
</evidence>
<evidence type="ECO:0000313" key="7">
    <source>
        <dbReference type="EMBL" id="GLZ78850.1"/>
    </source>
</evidence>
<dbReference type="InterPro" id="IPR000086">
    <property type="entry name" value="NUDIX_hydrolase_dom"/>
</dbReference>
<proteinExistence type="inferred from homology"/>
<sequence length="151" mass="16287">MCGMETIFRRAVRVVCLDAGGRVLLMRWRDPVSGNTLWEPPGGGVDPGEDDLTAARRELAEETGLDPAAVGEASVAVERDVIWAGKNFVGTESFFLACFATDEPALDGAGRLDYENEQLVDTRWTPLEELAGVESLEPPRLAEVIAALRAG</sequence>
<evidence type="ECO:0000256" key="4">
    <source>
        <dbReference type="ARBA" id="ARBA00022842"/>
    </source>
</evidence>
<feature type="domain" description="Nudix hydrolase" evidence="6">
    <location>
        <begin position="7"/>
        <end position="149"/>
    </location>
</feature>
<protein>
    <recommendedName>
        <fullName evidence="6">Nudix hydrolase domain-containing protein</fullName>
    </recommendedName>
</protein>
<dbReference type="AlphaFoldDB" id="A0A9W6SKV0"/>
<dbReference type="GO" id="GO:0016787">
    <property type="term" value="F:hydrolase activity"/>
    <property type="evidence" value="ECO:0007669"/>
    <property type="project" value="UniProtKB-KW"/>
</dbReference>
<dbReference type="PRINTS" id="PR00502">
    <property type="entry name" value="NUDIXFAMILY"/>
</dbReference>
<keyword evidence="4" id="KW-0460">Magnesium</keyword>
<dbReference type="Pfam" id="PF00293">
    <property type="entry name" value="NUDIX"/>
    <property type="match status" value="1"/>
</dbReference>
<accession>A0A9W6SKV0</accession>
<dbReference type="PROSITE" id="PS51462">
    <property type="entry name" value="NUDIX"/>
    <property type="match status" value="1"/>
</dbReference>
<dbReference type="PANTHER" id="PTHR43046:SF12">
    <property type="entry name" value="GDP-MANNOSE MANNOSYL HYDROLASE"/>
    <property type="match status" value="1"/>
</dbReference>
<dbReference type="InterPro" id="IPR020084">
    <property type="entry name" value="NUDIX_hydrolase_CS"/>
</dbReference>